<dbReference type="OrthoDB" id="9811423at2"/>
<comment type="caution">
    <text evidence="1">The sequence shown here is derived from an EMBL/GenBank/DDBJ whole genome shotgun (WGS) entry which is preliminary data.</text>
</comment>
<dbReference type="InterPro" id="IPR010710">
    <property type="entry name" value="DUF1289"/>
</dbReference>
<accession>A0A4U0QX70</accession>
<dbReference type="Proteomes" id="UP000306223">
    <property type="component" value="Unassembled WGS sequence"/>
</dbReference>
<dbReference type="Pfam" id="PF06945">
    <property type="entry name" value="DUF1289"/>
    <property type="match status" value="1"/>
</dbReference>
<dbReference type="AlphaFoldDB" id="A0A4U0QX70"/>
<proteinExistence type="predicted"/>
<evidence type="ECO:0000313" key="1">
    <source>
        <dbReference type="EMBL" id="TJZ86676.1"/>
    </source>
</evidence>
<keyword evidence="2" id="KW-1185">Reference proteome</keyword>
<sequence length="61" mass="6771">MTQSPCIKLCRIDPDSRLCLGCHRTLDEIAAWGRMTPAARARVMADLPARQETSDMPRLGS</sequence>
<dbReference type="RefSeq" id="WP_136855400.1">
    <property type="nucleotide sequence ID" value="NZ_CALEYR010000037.1"/>
</dbReference>
<name>A0A4U0QX70_9RHOB</name>
<dbReference type="PANTHER" id="PTHR35175">
    <property type="entry name" value="DUF1289 DOMAIN-CONTAINING PROTEIN"/>
    <property type="match status" value="1"/>
</dbReference>
<reference evidence="1 2" key="1">
    <citation type="submission" date="2019-04" db="EMBL/GenBank/DDBJ databases">
        <authorList>
            <person name="Li J."/>
        </authorList>
    </citation>
    <scope>NUCLEOTIDE SEQUENCE [LARGE SCALE GENOMIC DNA]</scope>
    <source>
        <strain evidence="1 2">CCTCC AB2016182</strain>
    </source>
</reference>
<protein>
    <submittedName>
        <fullName evidence="1">DUF1289 domain-containing protein</fullName>
    </submittedName>
</protein>
<dbReference type="PANTHER" id="PTHR35175:SF2">
    <property type="entry name" value="DUF1289 DOMAIN-CONTAINING PROTEIN"/>
    <property type="match status" value="1"/>
</dbReference>
<dbReference type="EMBL" id="SUNH01000005">
    <property type="protein sequence ID" value="TJZ86676.1"/>
    <property type="molecule type" value="Genomic_DNA"/>
</dbReference>
<organism evidence="1 2">
    <name type="scientific">Paracoccus hibiscisoli</name>
    <dbReference type="NCBI Taxonomy" id="2023261"/>
    <lineage>
        <taxon>Bacteria</taxon>
        <taxon>Pseudomonadati</taxon>
        <taxon>Pseudomonadota</taxon>
        <taxon>Alphaproteobacteria</taxon>
        <taxon>Rhodobacterales</taxon>
        <taxon>Paracoccaceae</taxon>
        <taxon>Paracoccus</taxon>
    </lineage>
</organism>
<evidence type="ECO:0000313" key="2">
    <source>
        <dbReference type="Proteomes" id="UP000306223"/>
    </source>
</evidence>
<gene>
    <name evidence="1" type="ORF">FA740_03565</name>
</gene>